<dbReference type="VEuPathDB" id="FungiDB:H257_12816"/>
<organism evidence="1">
    <name type="scientific">Aphanomyces astaci</name>
    <name type="common">Crayfish plague agent</name>
    <dbReference type="NCBI Taxonomy" id="112090"/>
    <lineage>
        <taxon>Eukaryota</taxon>
        <taxon>Sar</taxon>
        <taxon>Stramenopiles</taxon>
        <taxon>Oomycota</taxon>
        <taxon>Saprolegniomycetes</taxon>
        <taxon>Saprolegniales</taxon>
        <taxon>Verrucalvaceae</taxon>
        <taxon>Aphanomyces</taxon>
    </lineage>
</organism>
<dbReference type="PANTHER" id="PTHR48471">
    <property type="entry name" value="DDE TNP4 DOMAIN-CONTAINING PROTEIN"/>
    <property type="match status" value="1"/>
</dbReference>
<dbReference type="GeneID" id="20814812"/>
<dbReference type="PANTHER" id="PTHR48471:SF1">
    <property type="entry name" value="DDE TNP4 DOMAIN-CONTAINING PROTEIN"/>
    <property type="match status" value="1"/>
</dbReference>
<evidence type="ECO:0000313" key="1">
    <source>
        <dbReference type="EMBL" id="ETV72009.1"/>
    </source>
</evidence>
<dbReference type="RefSeq" id="XP_009838452.1">
    <property type="nucleotide sequence ID" value="XM_009840150.1"/>
</dbReference>
<reference evidence="1" key="1">
    <citation type="submission" date="2013-12" db="EMBL/GenBank/DDBJ databases">
        <title>The Genome Sequence of Aphanomyces astaci APO3.</title>
        <authorList>
            <consortium name="The Broad Institute Genomics Platform"/>
            <person name="Russ C."/>
            <person name="Tyler B."/>
            <person name="van West P."/>
            <person name="Dieguez-Uribeondo J."/>
            <person name="Young S.K."/>
            <person name="Zeng Q."/>
            <person name="Gargeya S."/>
            <person name="Fitzgerald M."/>
            <person name="Abouelleil A."/>
            <person name="Alvarado L."/>
            <person name="Chapman S.B."/>
            <person name="Gainer-Dewar J."/>
            <person name="Goldberg J."/>
            <person name="Griggs A."/>
            <person name="Gujja S."/>
            <person name="Hansen M."/>
            <person name="Howarth C."/>
            <person name="Imamovic A."/>
            <person name="Ireland A."/>
            <person name="Larimer J."/>
            <person name="McCowan C."/>
            <person name="Murphy C."/>
            <person name="Pearson M."/>
            <person name="Poon T.W."/>
            <person name="Priest M."/>
            <person name="Roberts A."/>
            <person name="Saif S."/>
            <person name="Shea T."/>
            <person name="Sykes S."/>
            <person name="Wortman J."/>
            <person name="Nusbaum C."/>
            <person name="Birren B."/>
        </authorList>
    </citation>
    <scope>NUCLEOTIDE SEQUENCE [LARGE SCALE GENOMIC DNA]</scope>
    <source>
        <strain evidence="1">APO3</strain>
    </source>
</reference>
<sequence length="157" mass="17815">MRALKLRASLKERNRVQTASYLYPSLVNTSIYRRGRGGRPPRVQHKHAVLSIVLHFYTAPVEHKTLQELFGVASTTLSRLLRRGEGALSRALQCMSAAWINWPSKATQLYWASKSQEREPLVSGVFGFVDGKNRRVQELSCADLQNAHYNGMTRECN</sequence>
<protein>
    <recommendedName>
        <fullName evidence="2">DDE Tnp4 domain-containing protein</fullName>
    </recommendedName>
</protein>
<name>W4FYZ7_APHAT</name>
<proteinExistence type="predicted"/>
<dbReference type="EMBL" id="KI913156">
    <property type="protein sequence ID" value="ETV72009.1"/>
    <property type="molecule type" value="Genomic_DNA"/>
</dbReference>
<dbReference type="AlphaFoldDB" id="W4FYZ7"/>
<accession>W4FYZ7</accession>
<dbReference type="OrthoDB" id="70213at2759"/>
<gene>
    <name evidence="1" type="ORF">H257_12816</name>
</gene>
<evidence type="ECO:0008006" key="2">
    <source>
        <dbReference type="Google" id="ProtNLM"/>
    </source>
</evidence>